<reference evidence="3" key="2">
    <citation type="journal article" date="2021" name="Microbiol. Resour. Announc.">
        <title>Complete Genome Sequences of Three Human Oral Treponema parvum Isolates.</title>
        <authorList>
            <person name="Zeng H."/>
            <person name="Watt R.M."/>
        </authorList>
    </citation>
    <scope>NUCLEOTIDE SEQUENCE</scope>
    <source>
        <strain evidence="3">ATCC 700773</strain>
    </source>
</reference>
<dbReference type="PANTHER" id="PTHR11908:SF157">
    <property type="entry name" value="XANTHINE DEHYDROGENASE SUBUNIT D-RELATED"/>
    <property type="match status" value="1"/>
</dbReference>
<dbReference type="EMBL" id="CP054257">
    <property type="protein sequence ID" value="QTQ11979.1"/>
    <property type="molecule type" value="Genomic_DNA"/>
</dbReference>
<dbReference type="Gene3D" id="3.90.1170.50">
    <property type="entry name" value="Aldehyde oxidase/xanthine dehydrogenase, a/b hammerhead"/>
    <property type="match status" value="1"/>
</dbReference>
<proteinExistence type="predicted"/>
<name>A0A975F0T2_9SPIR</name>
<dbReference type="Pfam" id="PF02738">
    <property type="entry name" value="MoCoBD_1"/>
    <property type="match status" value="1"/>
</dbReference>
<dbReference type="SUPFAM" id="SSF54665">
    <property type="entry name" value="CO dehydrogenase molybdoprotein N-domain-like"/>
    <property type="match status" value="1"/>
</dbReference>
<dbReference type="InterPro" id="IPR000674">
    <property type="entry name" value="Ald_Oxase/Xan_DH_a/b"/>
</dbReference>
<dbReference type="GO" id="GO:0016491">
    <property type="term" value="F:oxidoreductase activity"/>
    <property type="evidence" value="ECO:0007669"/>
    <property type="project" value="InterPro"/>
</dbReference>
<feature type="domain" description="Aldehyde oxidase/xanthine dehydrogenase a/b hammerhead" evidence="2">
    <location>
        <begin position="15"/>
        <end position="118"/>
    </location>
</feature>
<gene>
    <name evidence="3" type="ORF">HRI96_07110</name>
</gene>
<evidence type="ECO:0000313" key="4">
    <source>
        <dbReference type="Proteomes" id="UP000671995"/>
    </source>
</evidence>
<dbReference type="InterPro" id="IPR008274">
    <property type="entry name" value="AldOxase/xan_DH_MoCoBD1"/>
</dbReference>
<sequence>MLKKKTDKTKAPHTSVSDEFYSDIDLPGTLYAAVIRSPIGSGLFAGLEAPQLPEGYGIFTAEDIPGEKKVKIMNTQIPVFPDARIQYFGEPVGIITGPDERILSELKKQVHVIIHDADAGKDEAKLLKEKELKTGIALKNLKAFDELFSRAEKSVSGNWNSSLKMPSYSEPEGIFCHINNGILSICTPTKWIKNLRNTLASVLNFSPEKISIIKTVTQQYTKNGSWKNAIISAQAALAAFKTGKPIKLCFSEEEQSKFIDQGLPIEISYKTAIDKEGRISAMDIAIKISASAQCIFIDEMIDMLMIASCGIYNIKNLRIKTEVYDSKLPPSTQTINDTASQAFFALENQMNNIAAVMDIQPHELRIKNMCPAGKKSFMPFKLNLPETEKILESVINASDFKRKFVTYRIDCEERIKSQEFQRFPLRGIGLASAFNGSGSFALGGFSNDYKIDVTLESDSTLTIHALPPSQTVTEIWKKTAAEILGLDVSNIRINSVFENDLEPSLPENVYSNLSEVTQLLKKCCTAIQSKRFRNPLPISVSRSASSSQKKQWYPETLTGQPFTGSAFASTAVELELDPCTFQCKLKGIWITIDAGQILLTTAAQNNVYLEIDRVLCMLFENEKLDCPKISVNFIDSQDDPKQVQGLVLNTLPAAFMSALSQAMAQQISVLPIATNYLSLKENFKIRENFEKDENAHKNNKTEQKIPETAEGKQ</sequence>
<dbReference type="PANTHER" id="PTHR11908">
    <property type="entry name" value="XANTHINE DEHYDROGENASE"/>
    <property type="match status" value="1"/>
</dbReference>
<protein>
    <submittedName>
        <fullName evidence="3">Xanthine dehydrogenase family protein molybdopterin-binding subunit</fullName>
    </submittedName>
</protein>
<evidence type="ECO:0000256" key="1">
    <source>
        <dbReference type="SAM" id="MobiDB-lite"/>
    </source>
</evidence>
<dbReference type="AlphaFoldDB" id="A0A975F0T2"/>
<dbReference type="InterPro" id="IPR037165">
    <property type="entry name" value="AldOxase/xan_DH_Mopterin-bd_sf"/>
</dbReference>
<accession>A0A975F0T2</accession>
<dbReference type="SUPFAM" id="SSF56003">
    <property type="entry name" value="Molybdenum cofactor-binding domain"/>
    <property type="match status" value="1"/>
</dbReference>
<feature type="region of interest" description="Disordered" evidence="1">
    <location>
        <begin position="690"/>
        <end position="713"/>
    </location>
</feature>
<evidence type="ECO:0000313" key="3">
    <source>
        <dbReference type="EMBL" id="QTQ11979.1"/>
    </source>
</evidence>
<dbReference type="InterPro" id="IPR016208">
    <property type="entry name" value="Ald_Oxase/xanthine_DH-like"/>
</dbReference>
<reference evidence="3" key="1">
    <citation type="submission" date="2020-05" db="EMBL/GenBank/DDBJ databases">
        <authorList>
            <person name="Zeng H."/>
            <person name="Chan Y.K."/>
            <person name="Watt R.M."/>
        </authorList>
    </citation>
    <scope>NUCLEOTIDE SEQUENCE</scope>
    <source>
        <strain evidence="3">ATCC 700773</strain>
    </source>
</reference>
<organism evidence="3 4">
    <name type="scientific">Treponema parvum</name>
    <dbReference type="NCBI Taxonomy" id="138851"/>
    <lineage>
        <taxon>Bacteria</taxon>
        <taxon>Pseudomonadati</taxon>
        <taxon>Spirochaetota</taxon>
        <taxon>Spirochaetia</taxon>
        <taxon>Spirochaetales</taxon>
        <taxon>Treponemataceae</taxon>
        <taxon>Treponema</taxon>
    </lineage>
</organism>
<dbReference type="Proteomes" id="UP000671995">
    <property type="component" value="Chromosome"/>
</dbReference>
<dbReference type="SMART" id="SM01008">
    <property type="entry name" value="Ald_Xan_dh_C"/>
    <property type="match status" value="1"/>
</dbReference>
<dbReference type="InterPro" id="IPR036856">
    <property type="entry name" value="Ald_Oxase/Xan_DH_a/b_sf"/>
</dbReference>
<dbReference type="Gene3D" id="3.30.365.10">
    <property type="entry name" value="Aldehyde oxidase/xanthine dehydrogenase, molybdopterin binding domain"/>
    <property type="match status" value="3"/>
</dbReference>
<dbReference type="RefSeq" id="WP_210116693.1">
    <property type="nucleotide sequence ID" value="NZ_CP054257.1"/>
</dbReference>
<dbReference type="GO" id="GO:0005506">
    <property type="term" value="F:iron ion binding"/>
    <property type="evidence" value="ECO:0007669"/>
    <property type="project" value="InterPro"/>
</dbReference>
<evidence type="ECO:0000259" key="2">
    <source>
        <dbReference type="SMART" id="SM01008"/>
    </source>
</evidence>